<protein>
    <submittedName>
        <fullName evidence="2">Uncharacterized 2Fe-2 and 4Fe-4S clusters-containing protein, contains DUF4445 domain</fullName>
    </submittedName>
</protein>
<sequence length="679" mass="71737">MSDQPLVIFTPSGKRGRVAPGTTVLAAARQLGVDLDSVCGGRGICSKCQITPSFGEFAKHGVTVREDALSDWNKVEQRYDDKRGLPKGRRLGCQACIQGDVVLDVPPESQVHRQVIRKSADTRPMVMDPATRLYFVEVEEPDMHEPSGDFERLAQALSDQWEVTGVTADPSLLARLQGVLRKGNWQVTVAVHKDHTGAVPRVLEVWPGLHEGGLYGLAIDLGSTTIAAHLTDLETGEVKASSGLMNPQIRFGEDLMSRVSYVMMNPGGEVELTQVVRAALADLARALAGEAGIDPALIVEAAVVCNPVMHHLLLGIDPTELGQAPFALAVSEALSMPASDLDLGTINPRARAYLLPCIAGHVGADAAAVSLATAPEMSDELMLVIDVGTNAEILLGDKTRVLACSSPTGPAFEGAQISSGQRAAPGAIERIEIDPVTKDPRFRVIGLDLWSDDPGFAQAVAQTGVTGICGSGIIEAVAEMRMAGLLDPSGLIGSAEQTGTPRCEAEGRTHAYLIHDGSAEGGPRITVTQGDIRAIQLAKSALYAGARLLMDERGADRVDRIVLAGAFGAHISPKHAMVLGMIPDAPLDHVTSAGNAAGTGARMALCSNAARVQVEKGVREITKIETAIAPKFQEHFVNANAIPHKVDTFPELLQVVTLPDVSFNTGGDKPGGRRRRRGG</sequence>
<dbReference type="Gene3D" id="3.30.420.480">
    <property type="entry name" value="Domain of unknown function (DUF4445)"/>
    <property type="match status" value="1"/>
</dbReference>
<dbReference type="CDD" id="cd00207">
    <property type="entry name" value="fer2"/>
    <property type="match status" value="1"/>
</dbReference>
<dbReference type="PANTHER" id="PTHR42895:SF2">
    <property type="entry name" value="IRON-SULFUR CLUSTER PROTEIN"/>
    <property type="match status" value="1"/>
</dbReference>
<dbReference type="Pfam" id="PF14574">
    <property type="entry name" value="RACo_C_ter"/>
    <property type="match status" value="1"/>
</dbReference>
<dbReference type="SUPFAM" id="SSF54292">
    <property type="entry name" value="2Fe-2S ferredoxin-like"/>
    <property type="match status" value="1"/>
</dbReference>
<keyword evidence="3" id="KW-1185">Reference proteome</keyword>
<dbReference type="STRING" id="517719.SAMN05421762_2050"/>
<dbReference type="Proteomes" id="UP000231644">
    <property type="component" value="Unassembled WGS sequence"/>
</dbReference>
<dbReference type="RefSeq" id="WP_093454085.1">
    <property type="nucleotide sequence ID" value="NZ_FNZG01000004.1"/>
</dbReference>
<dbReference type="InterPro" id="IPR012675">
    <property type="entry name" value="Beta-grasp_dom_sf"/>
</dbReference>
<reference evidence="2 3" key="1">
    <citation type="submission" date="2016-10" db="EMBL/GenBank/DDBJ databases">
        <authorList>
            <person name="de Groot N.N."/>
        </authorList>
    </citation>
    <scope>NUCLEOTIDE SEQUENCE [LARGE SCALE GENOMIC DNA]</scope>
    <source>
        <strain evidence="2 3">DSM 29619</strain>
    </source>
</reference>
<dbReference type="InterPro" id="IPR041414">
    <property type="entry name" value="Raco-like_middle"/>
</dbReference>
<dbReference type="PROSITE" id="PS51085">
    <property type="entry name" value="2FE2S_FER_2"/>
    <property type="match status" value="1"/>
</dbReference>
<organism evidence="2 3">
    <name type="scientific">Pseudooceanicola nitratireducens</name>
    <dbReference type="NCBI Taxonomy" id="517719"/>
    <lineage>
        <taxon>Bacteria</taxon>
        <taxon>Pseudomonadati</taxon>
        <taxon>Pseudomonadota</taxon>
        <taxon>Alphaproteobacteria</taxon>
        <taxon>Rhodobacterales</taxon>
        <taxon>Paracoccaceae</taxon>
        <taxon>Pseudooceanicola</taxon>
    </lineage>
</organism>
<dbReference type="Pfam" id="PF17650">
    <property type="entry name" value="RACo_linker"/>
    <property type="match status" value="1"/>
</dbReference>
<evidence type="ECO:0000313" key="3">
    <source>
        <dbReference type="Proteomes" id="UP000231644"/>
    </source>
</evidence>
<dbReference type="InterPro" id="IPR042259">
    <property type="entry name" value="Raco-like_middle_sf"/>
</dbReference>
<dbReference type="EMBL" id="FOLX01000001">
    <property type="protein sequence ID" value="SFC74764.1"/>
    <property type="molecule type" value="Genomic_DNA"/>
</dbReference>
<dbReference type="Pfam" id="PF17651">
    <property type="entry name" value="Raco_middle"/>
    <property type="match status" value="1"/>
</dbReference>
<dbReference type="InterPro" id="IPR052911">
    <property type="entry name" value="Corrinoid_activation_enz"/>
</dbReference>
<dbReference type="OrthoDB" id="9810588at2"/>
<dbReference type="Gene3D" id="3.10.20.30">
    <property type="match status" value="1"/>
</dbReference>
<proteinExistence type="predicted"/>
<dbReference type="InterPro" id="IPR036010">
    <property type="entry name" value="2Fe-2S_ferredoxin-like_sf"/>
</dbReference>
<evidence type="ECO:0000313" key="2">
    <source>
        <dbReference type="EMBL" id="SFC74764.1"/>
    </source>
</evidence>
<dbReference type="AlphaFoldDB" id="A0A1I1LNR8"/>
<dbReference type="GO" id="GO:0051536">
    <property type="term" value="F:iron-sulfur cluster binding"/>
    <property type="evidence" value="ECO:0007669"/>
    <property type="project" value="InterPro"/>
</dbReference>
<gene>
    <name evidence="2" type="ORF">SAMN05421762_2050</name>
</gene>
<dbReference type="InterPro" id="IPR001041">
    <property type="entry name" value="2Fe-2S_ferredoxin-type"/>
</dbReference>
<evidence type="ECO:0000259" key="1">
    <source>
        <dbReference type="PROSITE" id="PS51085"/>
    </source>
</evidence>
<dbReference type="InterPro" id="IPR027980">
    <property type="entry name" value="RACo_C"/>
</dbReference>
<accession>A0A1I1LNR8</accession>
<feature type="domain" description="2Fe-2S ferredoxin-type" evidence="1">
    <location>
        <begin position="5"/>
        <end position="109"/>
    </location>
</feature>
<name>A0A1I1LNR8_9RHOB</name>
<dbReference type="InterPro" id="IPR040506">
    <property type="entry name" value="RACo_linker"/>
</dbReference>
<dbReference type="Gene3D" id="3.10.20.880">
    <property type="match status" value="1"/>
</dbReference>
<dbReference type="PANTHER" id="PTHR42895">
    <property type="entry name" value="IRON-SULFUR CLUSTER-BINDING PROTEIN-RELATED"/>
    <property type="match status" value="1"/>
</dbReference>